<keyword evidence="2" id="KW-1185">Reference proteome</keyword>
<sequence>MDYESLVTIDKKDFKYFISRLYDEYFEDYVYEVLGDEDNEKSVVVLFEGMNYCIKLCEKYGFHLPFKSIKEYFINDFEDGENLYNNLNKRYIEEDKIYNYENKDFRERFTNDELVGK</sequence>
<reference evidence="1 2" key="1">
    <citation type="journal article" date="2015" name="Genome Announc.">
        <title>Expanding the biotechnology potential of lactobacilli through comparative genomics of 213 strains and associated genera.</title>
        <authorList>
            <person name="Sun Z."/>
            <person name="Harris H.M."/>
            <person name="McCann A."/>
            <person name="Guo C."/>
            <person name="Argimon S."/>
            <person name="Zhang W."/>
            <person name="Yang X."/>
            <person name="Jeffery I.B."/>
            <person name="Cooney J.C."/>
            <person name="Kagawa T.F."/>
            <person name="Liu W."/>
            <person name="Song Y."/>
            <person name="Salvetti E."/>
            <person name="Wrobel A."/>
            <person name="Rasinkangas P."/>
            <person name="Parkhill J."/>
            <person name="Rea M.C."/>
            <person name="O'Sullivan O."/>
            <person name="Ritari J."/>
            <person name="Douillard F.P."/>
            <person name="Paul Ross R."/>
            <person name="Yang R."/>
            <person name="Briner A.E."/>
            <person name="Felis G.E."/>
            <person name="de Vos W.M."/>
            <person name="Barrangou R."/>
            <person name="Klaenhammer T.R."/>
            <person name="Caufield P.W."/>
            <person name="Cui Y."/>
            <person name="Zhang H."/>
            <person name="O'Toole P.W."/>
        </authorList>
    </citation>
    <scope>NUCLEOTIDE SEQUENCE [LARGE SCALE GENOMIC DNA]</scope>
    <source>
        <strain evidence="1 2">DSM 20405</strain>
    </source>
</reference>
<dbReference type="AlphaFoldDB" id="A0A0R2H2V3"/>
<accession>A0A0R2H2V3</accession>
<dbReference type="RefSeq" id="WP_056995145.1">
    <property type="nucleotide sequence ID" value="NZ_JQBL01000060.1"/>
</dbReference>
<name>A0A0R2H2V3_9FIRM</name>
<comment type="caution">
    <text evidence="1">The sequence shown here is derived from an EMBL/GenBank/DDBJ whole genome shotgun (WGS) entry which is preliminary data.</text>
</comment>
<organism evidence="1 2">
    <name type="scientific">Kandleria vitulina DSM 20405</name>
    <dbReference type="NCBI Taxonomy" id="1410657"/>
    <lineage>
        <taxon>Bacteria</taxon>
        <taxon>Bacillati</taxon>
        <taxon>Bacillota</taxon>
        <taxon>Erysipelotrichia</taxon>
        <taxon>Erysipelotrichales</taxon>
        <taxon>Coprobacillaceae</taxon>
        <taxon>Kandleria</taxon>
    </lineage>
</organism>
<evidence type="ECO:0000313" key="2">
    <source>
        <dbReference type="Proteomes" id="UP000051841"/>
    </source>
</evidence>
<gene>
    <name evidence="1" type="ORF">IV49_GL001843</name>
</gene>
<dbReference type="Proteomes" id="UP000051841">
    <property type="component" value="Unassembled WGS sequence"/>
</dbReference>
<dbReference type="PATRIC" id="fig|1410657.5.peg.1899"/>
<proteinExistence type="predicted"/>
<dbReference type="EMBL" id="JQBL01000060">
    <property type="protein sequence ID" value="KRN46715.1"/>
    <property type="molecule type" value="Genomic_DNA"/>
</dbReference>
<protein>
    <submittedName>
        <fullName evidence="1">Uncharacterized protein</fullName>
    </submittedName>
</protein>
<evidence type="ECO:0000313" key="1">
    <source>
        <dbReference type="EMBL" id="KRN46715.1"/>
    </source>
</evidence>